<organism evidence="2 3">
    <name type="scientific">Mikania micrantha</name>
    <name type="common">bitter vine</name>
    <dbReference type="NCBI Taxonomy" id="192012"/>
    <lineage>
        <taxon>Eukaryota</taxon>
        <taxon>Viridiplantae</taxon>
        <taxon>Streptophyta</taxon>
        <taxon>Embryophyta</taxon>
        <taxon>Tracheophyta</taxon>
        <taxon>Spermatophyta</taxon>
        <taxon>Magnoliopsida</taxon>
        <taxon>eudicotyledons</taxon>
        <taxon>Gunneridae</taxon>
        <taxon>Pentapetalae</taxon>
        <taxon>asterids</taxon>
        <taxon>campanulids</taxon>
        <taxon>Asterales</taxon>
        <taxon>Asteraceae</taxon>
        <taxon>Asteroideae</taxon>
        <taxon>Heliantheae alliance</taxon>
        <taxon>Eupatorieae</taxon>
        <taxon>Mikania</taxon>
    </lineage>
</organism>
<dbReference type="Proteomes" id="UP000326396">
    <property type="component" value="Linkage Group LG12"/>
</dbReference>
<feature type="region of interest" description="Disordered" evidence="1">
    <location>
        <begin position="138"/>
        <end position="170"/>
    </location>
</feature>
<protein>
    <submittedName>
        <fullName evidence="2">Uncharacterized protein</fullName>
    </submittedName>
</protein>
<accession>A0A5N6PM91</accession>
<comment type="caution">
    <text evidence="2">The sequence shown here is derived from an EMBL/GenBank/DDBJ whole genome shotgun (WGS) entry which is preliminary data.</text>
</comment>
<dbReference type="AlphaFoldDB" id="A0A5N6PM91"/>
<feature type="compositionally biased region" description="Polar residues" evidence="1">
    <location>
        <begin position="152"/>
        <end position="170"/>
    </location>
</feature>
<reference evidence="2 3" key="1">
    <citation type="submission" date="2019-05" db="EMBL/GenBank/DDBJ databases">
        <title>Mikania micrantha, genome provides insights into the molecular mechanism of rapid growth.</title>
        <authorList>
            <person name="Liu B."/>
        </authorList>
    </citation>
    <scope>NUCLEOTIDE SEQUENCE [LARGE SCALE GENOMIC DNA]</scope>
    <source>
        <strain evidence="2">NLD-2019</strain>
        <tissue evidence="2">Leaf</tissue>
    </source>
</reference>
<evidence type="ECO:0000313" key="3">
    <source>
        <dbReference type="Proteomes" id="UP000326396"/>
    </source>
</evidence>
<sequence length="170" mass="19301">MEIATGCPTVVASGVQLVKAVVVEGDAVNDEFAMDVDAKAKEDGIVLAFTGVLQITHVVVASQTRRALVAEARWQDYNMKLHQQKAQEWWRIEENRPRKDVGCLFSRRHFIKKRLRDLFLEKRGTIIFKPLPSSHPFFLPDRRPEANPSRPPSSSTALHRYPPSNTRSEP</sequence>
<evidence type="ECO:0000256" key="1">
    <source>
        <dbReference type="SAM" id="MobiDB-lite"/>
    </source>
</evidence>
<keyword evidence="3" id="KW-1185">Reference proteome</keyword>
<name>A0A5N6PM91_9ASTR</name>
<evidence type="ECO:0000313" key="2">
    <source>
        <dbReference type="EMBL" id="KAD6454775.1"/>
    </source>
</evidence>
<dbReference type="EMBL" id="SZYD01000004">
    <property type="protein sequence ID" value="KAD6454775.1"/>
    <property type="molecule type" value="Genomic_DNA"/>
</dbReference>
<proteinExistence type="predicted"/>
<gene>
    <name evidence="2" type="ORF">E3N88_09481</name>
</gene>